<keyword evidence="10" id="KW-0804">Transcription</keyword>
<dbReference type="InterPro" id="IPR003594">
    <property type="entry name" value="HATPase_dom"/>
</dbReference>
<evidence type="ECO:0000256" key="5">
    <source>
        <dbReference type="ARBA" id="ARBA00022741"/>
    </source>
</evidence>
<dbReference type="Gene3D" id="2.130.10.10">
    <property type="entry name" value="YVTN repeat-like/Quinoprotein amine dehydrogenase"/>
    <property type="match status" value="2"/>
</dbReference>
<gene>
    <name evidence="15" type="ORF">Bcop_1986</name>
</gene>
<dbReference type="SMART" id="SM00342">
    <property type="entry name" value="HTH_ARAC"/>
    <property type="match status" value="1"/>
</dbReference>
<evidence type="ECO:0000256" key="1">
    <source>
        <dbReference type="ARBA" id="ARBA00000085"/>
    </source>
</evidence>
<feature type="domain" description="Histidine kinase" evidence="13">
    <location>
        <begin position="833"/>
        <end position="1046"/>
    </location>
</feature>
<keyword evidence="5" id="KW-0547">Nucleotide-binding</keyword>
<dbReference type="FunFam" id="1.10.10.60:FF:000284">
    <property type="entry name" value="Two-component system sensor histidine kinase/response regulator"/>
    <property type="match status" value="1"/>
</dbReference>
<dbReference type="Gene3D" id="2.60.40.10">
    <property type="entry name" value="Immunoglobulins"/>
    <property type="match status" value="1"/>
</dbReference>
<evidence type="ECO:0000256" key="10">
    <source>
        <dbReference type="ARBA" id="ARBA00023163"/>
    </source>
</evidence>
<comment type="catalytic activity">
    <reaction evidence="1">
        <text>ATP + protein L-histidine = ADP + protein N-phospho-L-histidine.</text>
        <dbReference type="EC" id="2.7.13.3"/>
    </reaction>
</comment>
<dbReference type="GO" id="GO:0003700">
    <property type="term" value="F:DNA-binding transcription factor activity"/>
    <property type="evidence" value="ECO:0007669"/>
    <property type="project" value="InterPro"/>
</dbReference>
<dbReference type="SUPFAM" id="SSF63829">
    <property type="entry name" value="Calcium-dependent phosphotriesterase"/>
    <property type="match status" value="3"/>
</dbReference>
<evidence type="ECO:0000256" key="9">
    <source>
        <dbReference type="ARBA" id="ARBA00023015"/>
    </source>
</evidence>
<dbReference type="InterPro" id="IPR013783">
    <property type="entry name" value="Ig-like_fold"/>
</dbReference>
<dbReference type="Pfam" id="PF00512">
    <property type="entry name" value="HisKA"/>
    <property type="match status" value="1"/>
</dbReference>
<accession>F3ZSK9</accession>
<dbReference type="PROSITE" id="PS50109">
    <property type="entry name" value="HIS_KIN"/>
    <property type="match status" value="1"/>
</dbReference>
<keyword evidence="6 15" id="KW-0418">Kinase</keyword>
<dbReference type="Pfam" id="PF12833">
    <property type="entry name" value="HTH_18"/>
    <property type="match status" value="1"/>
</dbReference>
<dbReference type="Pfam" id="PF07494">
    <property type="entry name" value="Reg_prop"/>
    <property type="match status" value="5"/>
</dbReference>
<dbReference type="InterPro" id="IPR005467">
    <property type="entry name" value="His_kinase_dom"/>
</dbReference>
<dbReference type="SMART" id="SM00448">
    <property type="entry name" value="REC"/>
    <property type="match status" value="1"/>
</dbReference>
<dbReference type="InterPro" id="IPR003661">
    <property type="entry name" value="HisK_dim/P_dom"/>
</dbReference>
<dbReference type="Pfam" id="PF00072">
    <property type="entry name" value="Response_reg"/>
    <property type="match status" value="1"/>
</dbReference>
<organism evidence="15 16">
    <name type="scientific">Bacteroides coprosuis DSM 18011</name>
    <dbReference type="NCBI Taxonomy" id="679937"/>
    <lineage>
        <taxon>Bacteria</taxon>
        <taxon>Pseudomonadati</taxon>
        <taxon>Bacteroidota</taxon>
        <taxon>Bacteroidia</taxon>
        <taxon>Bacteroidales</taxon>
        <taxon>Bacteroidaceae</taxon>
        <taxon>Bacteroides</taxon>
    </lineage>
</organism>
<evidence type="ECO:0000259" key="13">
    <source>
        <dbReference type="PROSITE" id="PS50109"/>
    </source>
</evidence>
<evidence type="ECO:0000259" key="12">
    <source>
        <dbReference type="PROSITE" id="PS01124"/>
    </source>
</evidence>
<protein>
    <recommendedName>
        <fullName evidence="2">histidine kinase</fullName>
        <ecNumber evidence="2">2.7.13.3</ecNumber>
    </recommendedName>
</protein>
<dbReference type="InterPro" id="IPR036890">
    <property type="entry name" value="HATPase_C_sf"/>
</dbReference>
<name>F3ZSK9_9BACE</name>
<sequence>MRNSNVQIYRTLILVFTLLLSFIPTSWGKNTEFSFSTITIDDGLSNNTVFDIIQDIKGNIWVATADGLNKYDGYRLTTYRHDLEEANSLLSSNIRTLNLFKNKILIGTNIGLSVYDTQFNTFSNYNLGEQVNAIVANSDSTFILLTWSKIIEFDGHEMKVLFEDSHAAFQSAAMSKGDLLVGTRGGLFRFNLVSRSMVSVDEIFEKKFIQSILVTSDNIWVASEGFGLYEIEKSGKINLYEYNPGKPNSLSSNHIRSIRVDSQNRLWIGTFNGLDILDLNTRKIARYSSSDVSVNSLSQNSVRAIFNDNQGGVWLGTFYGGLNYYHPLQNQFSRIKHIPYSNSLSDNVVSSIVEDESGIMWIGTNEAGLNKYNPKTKHFTYYRKGKSENQLLSNNIKAIWTTPEYCYIGSHGGGLARLDKKSDKIKRFHRFNSDIISDNVYSIQEDSQRGVLWLATLNGLTSFDPKKEEFIPLSKYQPWGDVTDIQSLTSGQIYVLFIDSKHRLWIGADSGAYSYSFDKNLITHYDIDTRQQNSRINTFYEDHLGHIWIGSAAGLRLLNEGNQTFKTYTTREGLPNNNVLGILEDSFNRLWISTNHGLACFSLANEKIRVYTYLDGIASDQFTPYAHCKTAKGDLYFGGIEGITYFTPEEIKDNPFSPQPVINSLKVFSKEVLPNDETGILTQDISFTKELTLGPSQNSFTLSFSVPNFLSAQHSVFLYKLEGFDSGWIEMKDPHPISYSNLPPGKYTLYLKAGNGEEKWNNNPTQLIINVQPVWWNTVYFKLFVFLLLGGLAYMLWRFLHNRQELRNQLKIERLEKKQKEQINQMKLGFFINISHEFRTPLTLIISPLEELLQRTTDKWSINQIKVMQRNANKLLYLVNQLLDYRQAELGVFALKVKKHNPSEQIKSIMDMYNRLAEQKQINFNYFNAIPDEAVVLYDTSYLELILSNLLSNAFKFTPNQGKITIRTMVDADKFTLQVIDTGSGVSEEAIKHIFERFYQSNNKSKGTGIGLSVVKRLIDLHHGTIEVKSEPNQGTEFTISIPQDESLYRDEEFLKDQEVEKKYTLTSEVVDHIDVDATEEDLDTKEDELEKDRPTILIVEDDTDVRNYLVQNLKDTANVLSSDNGLDPIDIVRENEIDLVISDVMLPGQDGFKLCKSLKQSIKTSHIPVILLTAKTTAEDQMEGLMAGADDYIVKPFRISLLKMKIENRLKQKMRMLEYYSDNMEIEPSEVTFNEMDREFLEKAKEIVEQNLDNVEFQVDDFCEAMAMSRSNLHLKMKAITGESTIEFIRKIRFNAACKMLQDGRYSVAEVSAMVGFNTPSYFTTSFKKYFGILPTDYMKRSSK</sequence>
<dbReference type="Proteomes" id="UP000018439">
    <property type="component" value="Chromosome"/>
</dbReference>
<dbReference type="GO" id="GO:0005524">
    <property type="term" value="F:ATP binding"/>
    <property type="evidence" value="ECO:0007669"/>
    <property type="project" value="UniProtKB-KW"/>
</dbReference>
<dbReference type="InterPro" id="IPR018060">
    <property type="entry name" value="HTH_AraC"/>
</dbReference>
<evidence type="ECO:0000313" key="16">
    <source>
        <dbReference type="Proteomes" id="UP000018439"/>
    </source>
</evidence>
<dbReference type="EMBL" id="CM001167">
    <property type="protein sequence ID" value="EGJ72161.1"/>
    <property type="molecule type" value="Genomic_DNA"/>
</dbReference>
<evidence type="ECO:0000256" key="3">
    <source>
        <dbReference type="ARBA" id="ARBA00022553"/>
    </source>
</evidence>
<dbReference type="Gene3D" id="3.40.50.2300">
    <property type="match status" value="1"/>
</dbReference>
<dbReference type="SMART" id="SM00388">
    <property type="entry name" value="HisKA"/>
    <property type="match status" value="1"/>
</dbReference>
<keyword evidence="8" id="KW-0902">Two-component regulatory system</keyword>
<keyword evidence="9" id="KW-0805">Transcription regulation</keyword>
<dbReference type="eggNOG" id="COG3292">
    <property type="taxonomic scope" value="Bacteria"/>
</dbReference>
<keyword evidence="3 11" id="KW-0597">Phosphoprotein</keyword>
<feature type="domain" description="HTH araC/xylS-type" evidence="12">
    <location>
        <begin position="1243"/>
        <end position="1342"/>
    </location>
</feature>
<dbReference type="OrthoDB" id="717811at2"/>
<dbReference type="InterPro" id="IPR036097">
    <property type="entry name" value="HisK_dim/P_sf"/>
</dbReference>
<proteinExistence type="predicted"/>
<feature type="domain" description="Response regulatory" evidence="14">
    <location>
        <begin position="1096"/>
        <end position="1211"/>
    </location>
</feature>
<dbReference type="SUPFAM" id="SSF55874">
    <property type="entry name" value="ATPase domain of HSP90 chaperone/DNA topoisomerase II/histidine kinase"/>
    <property type="match status" value="1"/>
</dbReference>
<dbReference type="HOGENOM" id="CLU_000445_28_1_10"/>
<dbReference type="InterPro" id="IPR011110">
    <property type="entry name" value="Reg_prop"/>
</dbReference>
<dbReference type="eggNOG" id="COG0745">
    <property type="taxonomic scope" value="Bacteria"/>
</dbReference>
<dbReference type="STRING" id="679937.Bcop_1986"/>
<dbReference type="CDD" id="cd00075">
    <property type="entry name" value="HATPase"/>
    <property type="match status" value="1"/>
</dbReference>
<dbReference type="InterPro" id="IPR011123">
    <property type="entry name" value="Y_Y_Y"/>
</dbReference>
<dbReference type="SUPFAM" id="SSF52172">
    <property type="entry name" value="CheY-like"/>
    <property type="match status" value="1"/>
</dbReference>
<keyword evidence="7" id="KW-0067">ATP-binding</keyword>
<dbReference type="eggNOG" id="COG2205">
    <property type="taxonomic scope" value="Bacteria"/>
</dbReference>
<dbReference type="EC" id="2.7.13.3" evidence="2"/>
<dbReference type="PRINTS" id="PR00344">
    <property type="entry name" value="BCTRLSENSOR"/>
</dbReference>
<dbReference type="Gene3D" id="1.10.10.60">
    <property type="entry name" value="Homeodomain-like"/>
    <property type="match status" value="1"/>
</dbReference>
<dbReference type="Gene3D" id="3.30.565.10">
    <property type="entry name" value="Histidine kinase-like ATPase, C-terminal domain"/>
    <property type="match status" value="1"/>
</dbReference>
<dbReference type="GO" id="GO:0000155">
    <property type="term" value="F:phosphorelay sensor kinase activity"/>
    <property type="evidence" value="ECO:0007669"/>
    <property type="project" value="InterPro"/>
</dbReference>
<dbReference type="SMART" id="SM00387">
    <property type="entry name" value="HATPase_c"/>
    <property type="match status" value="1"/>
</dbReference>
<evidence type="ECO:0000256" key="6">
    <source>
        <dbReference type="ARBA" id="ARBA00022777"/>
    </source>
</evidence>
<evidence type="ECO:0000256" key="2">
    <source>
        <dbReference type="ARBA" id="ARBA00012438"/>
    </source>
</evidence>
<dbReference type="Pfam" id="PF07495">
    <property type="entry name" value="Y_Y_Y"/>
    <property type="match status" value="1"/>
</dbReference>
<dbReference type="CDD" id="cd17574">
    <property type="entry name" value="REC_OmpR"/>
    <property type="match status" value="1"/>
</dbReference>
<dbReference type="InterPro" id="IPR001789">
    <property type="entry name" value="Sig_transdc_resp-reg_receiver"/>
</dbReference>
<dbReference type="Gene3D" id="1.10.287.130">
    <property type="match status" value="1"/>
</dbReference>
<dbReference type="GO" id="GO:0043565">
    <property type="term" value="F:sequence-specific DNA binding"/>
    <property type="evidence" value="ECO:0007669"/>
    <property type="project" value="InterPro"/>
</dbReference>
<dbReference type="FunFam" id="3.30.565.10:FF:000037">
    <property type="entry name" value="Hybrid sensor histidine kinase/response regulator"/>
    <property type="match status" value="1"/>
</dbReference>
<keyword evidence="4" id="KW-0808">Transferase</keyword>
<evidence type="ECO:0000256" key="11">
    <source>
        <dbReference type="PROSITE-ProRule" id="PRU00169"/>
    </source>
</evidence>
<feature type="modified residue" description="4-aspartylphosphate" evidence="11">
    <location>
        <position position="1144"/>
    </location>
</feature>
<evidence type="ECO:0000256" key="7">
    <source>
        <dbReference type="ARBA" id="ARBA00022840"/>
    </source>
</evidence>
<dbReference type="SUPFAM" id="SSF47384">
    <property type="entry name" value="Homodimeric domain of signal transducing histidine kinase"/>
    <property type="match status" value="1"/>
</dbReference>
<evidence type="ECO:0000256" key="4">
    <source>
        <dbReference type="ARBA" id="ARBA00022679"/>
    </source>
</evidence>
<dbReference type="InterPro" id="IPR009057">
    <property type="entry name" value="Homeodomain-like_sf"/>
</dbReference>
<dbReference type="PANTHER" id="PTHR43547:SF2">
    <property type="entry name" value="HYBRID SIGNAL TRANSDUCTION HISTIDINE KINASE C"/>
    <property type="match status" value="1"/>
</dbReference>
<evidence type="ECO:0000313" key="15">
    <source>
        <dbReference type="EMBL" id="EGJ72161.1"/>
    </source>
</evidence>
<dbReference type="SUPFAM" id="SSF46689">
    <property type="entry name" value="Homeodomain-like"/>
    <property type="match status" value="1"/>
</dbReference>
<dbReference type="PROSITE" id="PS01124">
    <property type="entry name" value="HTH_ARAC_FAMILY_2"/>
    <property type="match status" value="1"/>
</dbReference>
<dbReference type="FunFam" id="2.60.40.10:FF:000791">
    <property type="entry name" value="Two-component system sensor histidine kinase/response regulator"/>
    <property type="match status" value="1"/>
</dbReference>
<dbReference type="CDD" id="cd00082">
    <property type="entry name" value="HisKA"/>
    <property type="match status" value="1"/>
</dbReference>
<evidence type="ECO:0000259" key="14">
    <source>
        <dbReference type="PROSITE" id="PS50110"/>
    </source>
</evidence>
<evidence type="ECO:0000256" key="8">
    <source>
        <dbReference type="ARBA" id="ARBA00023012"/>
    </source>
</evidence>
<dbReference type="PROSITE" id="PS50110">
    <property type="entry name" value="RESPONSE_REGULATORY"/>
    <property type="match status" value="1"/>
</dbReference>
<dbReference type="Pfam" id="PF02518">
    <property type="entry name" value="HATPase_c"/>
    <property type="match status" value="1"/>
</dbReference>
<keyword evidence="16" id="KW-1185">Reference proteome</keyword>
<reference evidence="15 16" key="1">
    <citation type="journal article" date="2011" name="Stand. Genomic Sci.">
        <title>Non-contiguous finished genome sequence of Bacteroides coprosuis type strain (PC139).</title>
        <authorList>
            <person name="Land M."/>
            <person name="Held B."/>
            <person name="Gronow S."/>
            <person name="Abt B."/>
            <person name="Lucas S."/>
            <person name="Del Rio T.G."/>
            <person name="Nolan M."/>
            <person name="Tice H."/>
            <person name="Cheng J.F."/>
            <person name="Pitluck S."/>
            <person name="Liolios K."/>
            <person name="Pagani I."/>
            <person name="Ivanova N."/>
            <person name="Mavromatis K."/>
            <person name="Mikhailova N."/>
            <person name="Pati A."/>
            <person name="Tapia R."/>
            <person name="Han C."/>
            <person name="Goodwin L."/>
            <person name="Chen A."/>
            <person name="Palaniappan K."/>
            <person name="Hauser L."/>
            <person name="Brambilla E.M."/>
            <person name="Rohde M."/>
            <person name="Goker M."/>
            <person name="Detter J.C."/>
            <person name="Woyke T."/>
            <person name="Bristow J."/>
            <person name="Eisen J.A."/>
            <person name="Markowitz V."/>
            <person name="Hugenholtz P."/>
            <person name="Kyrpides N.C."/>
            <person name="Klenk H.P."/>
            <person name="Lapidus A."/>
        </authorList>
    </citation>
    <scope>NUCLEOTIDE SEQUENCE [LARGE SCALE GENOMIC DNA]</scope>
    <source>
        <strain evidence="15 16">DSM 18011</strain>
    </source>
</reference>
<dbReference type="FunFam" id="1.10.287.130:FF:000034">
    <property type="entry name" value="Two-component system sensor histidine kinase/response regulator"/>
    <property type="match status" value="1"/>
</dbReference>
<dbReference type="PANTHER" id="PTHR43547">
    <property type="entry name" value="TWO-COMPONENT HISTIDINE KINASE"/>
    <property type="match status" value="1"/>
</dbReference>
<dbReference type="InterPro" id="IPR004358">
    <property type="entry name" value="Sig_transdc_His_kin-like_C"/>
</dbReference>
<dbReference type="InterPro" id="IPR015943">
    <property type="entry name" value="WD40/YVTN_repeat-like_dom_sf"/>
</dbReference>
<dbReference type="InterPro" id="IPR011006">
    <property type="entry name" value="CheY-like_superfamily"/>
</dbReference>